<dbReference type="AlphaFoldDB" id="A0A1I2X9Q1"/>
<reference evidence="1 2" key="1">
    <citation type="submission" date="2016-10" db="EMBL/GenBank/DDBJ databases">
        <authorList>
            <person name="de Groot N.N."/>
        </authorList>
    </citation>
    <scope>NUCLEOTIDE SEQUENCE [LARGE SCALE GENOMIC DNA]</scope>
    <source>
        <strain evidence="1 2">OK461</strain>
    </source>
</reference>
<evidence type="ECO:0000313" key="1">
    <source>
        <dbReference type="EMBL" id="SFH09689.1"/>
    </source>
</evidence>
<organism evidence="1 2">
    <name type="scientific">Streptomyces mirabilis</name>
    <dbReference type="NCBI Taxonomy" id="68239"/>
    <lineage>
        <taxon>Bacteria</taxon>
        <taxon>Bacillati</taxon>
        <taxon>Actinomycetota</taxon>
        <taxon>Actinomycetes</taxon>
        <taxon>Kitasatosporales</taxon>
        <taxon>Streptomycetaceae</taxon>
        <taxon>Streptomyces</taxon>
    </lineage>
</organism>
<proteinExistence type="predicted"/>
<accession>A0A1I2X9Q1</accession>
<gene>
    <name evidence="1" type="ORF">SAMN02787118_1442</name>
</gene>
<protein>
    <submittedName>
        <fullName evidence="1">Uncharacterized protein</fullName>
    </submittedName>
</protein>
<evidence type="ECO:0000313" key="2">
    <source>
        <dbReference type="Proteomes" id="UP000181942"/>
    </source>
</evidence>
<dbReference type="OrthoDB" id="1495085at2"/>
<sequence length="138" mass="14998">MSQSTTTTALPSDTKVLSIGLHPSAPDYSRMLDGFDNEAILTARIEAGIAALREAGFDAVPCLIDTSWDRAEATVRELLQEHAFGLAVIGGGIRMVPENTVLFERLVNLLTEEAPGIRLCFNTSPENTVEALKRWIQA</sequence>
<dbReference type="EMBL" id="FONR01000044">
    <property type="protein sequence ID" value="SFH09689.1"/>
    <property type="molecule type" value="Genomic_DNA"/>
</dbReference>
<dbReference type="Proteomes" id="UP000181942">
    <property type="component" value="Unassembled WGS sequence"/>
</dbReference>
<name>A0A1I2X9Q1_9ACTN</name>